<evidence type="ECO:0000313" key="6">
    <source>
        <dbReference type="Proteomes" id="UP000070501"/>
    </source>
</evidence>
<dbReference type="STRING" id="196109.A0A136IXW1"/>
<feature type="non-terminal residue" evidence="5">
    <location>
        <position position="95"/>
    </location>
</feature>
<gene>
    <name evidence="5" type="ORF">Micbo1qcDRAFT_164897</name>
</gene>
<dbReference type="Proteomes" id="UP000070501">
    <property type="component" value="Unassembled WGS sequence"/>
</dbReference>
<evidence type="ECO:0000256" key="1">
    <source>
        <dbReference type="ARBA" id="ARBA00004123"/>
    </source>
</evidence>
<dbReference type="AlphaFoldDB" id="A0A136IXW1"/>
<dbReference type="SMART" id="SM00298">
    <property type="entry name" value="CHROMO"/>
    <property type="match status" value="1"/>
</dbReference>
<dbReference type="CDD" id="cd18966">
    <property type="entry name" value="chromodomain"/>
    <property type="match status" value="1"/>
</dbReference>
<dbReference type="SUPFAM" id="SSF54160">
    <property type="entry name" value="Chromo domain-like"/>
    <property type="match status" value="1"/>
</dbReference>
<dbReference type="GO" id="GO:0005634">
    <property type="term" value="C:nucleus"/>
    <property type="evidence" value="ECO:0007669"/>
    <property type="project" value="UniProtKB-SubCell"/>
</dbReference>
<dbReference type="GO" id="GO:0006338">
    <property type="term" value="P:chromatin remodeling"/>
    <property type="evidence" value="ECO:0007669"/>
    <property type="project" value="UniProtKB-ARBA"/>
</dbReference>
<protein>
    <recommendedName>
        <fullName evidence="4">Chromo domain-containing protein</fullName>
    </recommendedName>
</protein>
<comment type="subcellular location">
    <subcellularLocation>
        <location evidence="1">Nucleus</location>
    </subcellularLocation>
</comment>
<reference evidence="6" key="1">
    <citation type="submission" date="2016-02" db="EMBL/GenBank/DDBJ databases">
        <title>Draft genome sequence of Microdochium bolleyi, a fungal endophyte of beachgrass.</title>
        <authorList>
            <consortium name="DOE Joint Genome Institute"/>
            <person name="David A.S."/>
            <person name="May G."/>
            <person name="Haridas S."/>
            <person name="Lim J."/>
            <person name="Wang M."/>
            <person name="Labutti K."/>
            <person name="Lipzen A."/>
            <person name="Barry K."/>
            <person name="Grigoriev I.V."/>
        </authorList>
    </citation>
    <scope>NUCLEOTIDE SEQUENCE [LARGE SCALE GENOMIC DNA]</scope>
    <source>
        <strain evidence="6">J235TASD1</strain>
    </source>
</reference>
<dbReference type="InterPro" id="IPR000953">
    <property type="entry name" value="Chromo/chromo_shadow_dom"/>
</dbReference>
<dbReference type="PANTHER" id="PTHR22812">
    <property type="entry name" value="CHROMOBOX PROTEIN"/>
    <property type="match status" value="1"/>
</dbReference>
<feature type="domain" description="Chromo" evidence="4">
    <location>
        <begin position="39"/>
        <end position="95"/>
    </location>
</feature>
<dbReference type="PROSITE" id="PS50013">
    <property type="entry name" value="CHROMO_2"/>
    <property type="match status" value="1"/>
</dbReference>
<evidence type="ECO:0000259" key="4">
    <source>
        <dbReference type="PROSITE" id="PS50013"/>
    </source>
</evidence>
<sequence>MHDSNEDSLFVPKYEPMDTFEEDVMSRATSSDEDEGDEFEVEAVLAERQDPDDPHATQYLIQWENYPMDQCTWEPLQNLGKGVLEGWEEAKAEIE</sequence>
<dbReference type="EMBL" id="KQ964254">
    <property type="protein sequence ID" value="KXJ89619.1"/>
    <property type="molecule type" value="Genomic_DNA"/>
</dbReference>
<dbReference type="Gene3D" id="2.40.50.40">
    <property type="match status" value="1"/>
</dbReference>
<evidence type="ECO:0000256" key="3">
    <source>
        <dbReference type="ARBA" id="ARBA00023242"/>
    </source>
</evidence>
<dbReference type="InterPro" id="IPR051219">
    <property type="entry name" value="Heterochromatin_chromo-domain"/>
</dbReference>
<dbReference type="Pfam" id="PF00385">
    <property type="entry name" value="Chromo"/>
    <property type="match status" value="1"/>
</dbReference>
<dbReference type="InterPro" id="IPR016197">
    <property type="entry name" value="Chromo-like_dom_sf"/>
</dbReference>
<accession>A0A136IXW1</accession>
<dbReference type="OrthoDB" id="4726606at2759"/>
<evidence type="ECO:0000313" key="5">
    <source>
        <dbReference type="EMBL" id="KXJ89619.1"/>
    </source>
</evidence>
<proteinExistence type="predicted"/>
<dbReference type="InterPro" id="IPR023780">
    <property type="entry name" value="Chromo_domain"/>
</dbReference>
<organism evidence="5 6">
    <name type="scientific">Microdochium bolleyi</name>
    <dbReference type="NCBI Taxonomy" id="196109"/>
    <lineage>
        <taxon>Eukaryota</taxon>
        <taxon>Fungi</taxon>
        <taxon>Dikarya</taxon>
        <taxon>Ascomycota</taxon>
        <taxon>Pezizomycotina</taxon>
        <taxon>Sordariomycetes</taxon>
        <taxon>Xylariomycetidae</taxon>
        <taxon>Xylariales</taxon>
        <taxon>Microdochiaceae</taxon>
        <taxon>Microdochium</taxon>
    </lineage>
</organism>
<keyword evidence="6" id="KW-1185">Reference proteome</keyword>
<evidence type="ECO:0000256" key="2">
    <source>
        <dbReference type="ARBA" id="ARBA00011353"/>
    </source>
</evidence>
<keyword evidence="3" id="KW-0539">Nucleus</keyword>
<dbReference type="InParanoid" id="A0A136IXW1"/>
<comment type="subunit">
    <text evidence="2">Component of the NuA4 histone acetyltransferase complex.</text>
</comment>
<name>A0A136IXW1_9PEZI</name>